<dbReference type="OrthoDB" id="6588253at2759"/>
<proteinExistence type="predicted"/>
<evidence type="ECO:0000313" key="1">
    <source>
        <dbReference type="EMBL" id="CAG5017776.1"/>
    </source>
</evidence>
<gene>
    <name evidence="1" type="ORF">PAPOLLO_LOCUS16723</name>
</gene>
<dbReference type="EMBL" id="CAJQZP010001125">
    <property type="protein sequence ID" value="CAG5017776.1"/>
    <property type="molecule type" value="Genomic_DNA"/>
</dbReference>
<keyword evidence="2" id="KW-1185">Reference proteome</keyword>
<organism evidence="1 2">
    <name type="scientific">Parnassius apollo</name>
    <name type="common">Apollo butterfly</name>
    <name type="synonym">Papilio apollo</name>
    <dbReference type="NCBI Taxonomy" id="110799"/>
    <lineage>
        <taxon>Eukaryota</taxon>
        <taxon>Metazoa</taxon>
        <taxon>Ecdysozoa</taxon>
        <taxon>Arthropoda</taxon>
        <taxon>Hexapoda</taxon>
        <taxon>Insecta</taxon>
        <taxon>Pterygota</taxon>
        <taxon>Neoptera</taxon>
        <taxon>Endopterygota</taxon>
        <taxon>Lepidoptera</taxon>
        <taxon>Glossata</taxon>
        <taxon>Ditrysia</taxon>
        <taxon>Papilionoidea</taxon>
        <taxon>Papilionidae</taxon>
        <taxon>Parnassiinae</taxon>
        <taxon>Parnassini</taxon>
        <taxon>Parnassius</taxon>
        <taxon>Parnassius</taxon>
    </lineage>
</organism>
<dbReference type="Proteomes" id="UP000691718">
    <property type="component" value="Unassembled WGS sequence"/>
</dbReference>
<protein>
    <submittedName>
        <fullName evidence="1">(apollo) hypothetical protein</fullName>
    </submittedName>
</protein>
<sequence>MNFTPELIAIQGVLISADNVNSFSKLTARGGNEEEIEEVIQCIRNFLAKEKYANDNSLLEDALKTVRKFAFYIVLNADLSILETMVEKEGIDFLIWTIPTVPKCLMCEIMWKLNMDLFVGELITYCCPKMGLEIAESFTNHMKYLCPMDSVNKVKLLSGALYRLICRLNIFDIDENILNSALNIFKKCLKFFITPPNAGKLESLKRNQLYKYIGESLYKLLLLLYECMEEFNGIQKYHLGDDMGIYTLTYDEENVVNNSNFKTRDCNKLVLDCLHKCHEELLDVSKELVMAVSVDIFCTWSEFEVNGKSMQQTIGEFCYKLRNKLMNIDSVIDHPVIEMLQQISCKPIEVEDVINTTNTTDISENIKNSQDKSLWVRALLSKNNLFQDLVLVENLTSNLNLLLENDFHKLYYMCTEHLNKSTENKDAVKLLAIKSFQHCGLSTKHKIVEDSFTENYFSDEMETTDFNNMMIEIFNKLIATPDADLSDVLCVFIQNPKNVYKKIFCLATENVQQCSIMSRIVKYLGKYSNYYYYQDTEPCIIKNMHTIIASELVSETKQNNFINFVAFMKNNNIIPGAKLLLLIIMPTLHDALVNRKLNSIYIQLKMLDEVYTLEELLEYRAPMLVMIAQVLDVVRWKIDTFDGLGPCCLELAIKLQKLIMDTYQNNIPENESSWLKSKLKKTNPLNMYYYRMLWKPPGETYFELLTGIHVHEGLDINDLTFYVSQILCSTILNEWYQVWDSFSVFGSTTRLDIFHDALLLISATEKRNRTEKTWACLLYGYRNFIHILRYKYILEPITDHQVIIVISKIANIVNLLEEGHIEEFQSVVFPLLAYIAERRNDYTVNVLTCVSDKIKNELFAGLINKLFTNDTV</sequence>
<accession>A0A8S3XCU0</accession>
<evidence type="ECO:0000313" key="2">
    <source>
        <dbReference type="Proteomes" id="UP000691718"/>
    </source>
</evidence>
<name>A0A8S3XCU0_PARAO</name>
<dbReference type="AlphaFoldDB" id="A0A8S3XCU0"/>
<comment type="caution">
    <text evidence="1">The sequence shown here is derived from an EMBL/GenBank/DDBJ whole genome shotgun (WGS) entry which is preliminary data.</text>
</comment>
<reference evidence="1" key="1">
    <citation type="submission" date="2021-04" db="EMBL/GenBank/DDBJ databases">
        <authorList>
            <person name="Tunstrom K."/>
        </authorList>
    </citation>
    <scope>NUCLEOTIDE SEQUENCE</scope>
</reference>